<evidence type="ECO:0000256" key="13">
    <source>
        <dbReference type="ARBA" id="ARBA00023242"/>
    </source>
</evidence>
<keyword evidence="11" id="KW-0995">Kinetochore</keyword>
<evidence type="ECO:0000256" key="16">
    <source>
        <dbReference type="ARBA" id="ARBA00030569"/>
    </source>
</evidence>
<evidence type="ECO:0000256" key="6">
    <source>
        <dbReference type="ARBA" id="ARBA00022454"/>
    </source>
</evidence>
<evidence type="ECO:0000256" key="7">
    <source>
        <dbReference type="ARBA" id="ARBA00022490"/>
    </source>
</evidence>
<sequence>MNSSSNPYLEKQTILLSRLVKTLDRCNEAVVDLNGHIQDVVSNPDSETVIITAKLFEKYERNVAYNLPHLISDESRAGSGEGTGSRLAGEPRKLQMTCYLPWLGFWPSPCEEIGDTVIDTISNSLSNYCGGQPRCRIDS</sequence>
<keyword evidence="6" id="KW-0158">Chromosome</keyword>
<keyword evidence="10" id="KW-0498">Mitosis</keyword>
<comment type="similarity">
    <text evidence="4">Belongs to the DASH complex DAD4 family.</text>
</comment>
<evidence type="ECO:0000256" key="4">
    <source>
        <dbReference type="ARBA" id="ARBA00009754"/>
    </source>
</evidence>
<dbReference type="Pfam" id="PF08650">
    <property type="entry name" value="DASH_Dad4"/>
    <property type="match status" value="1"/>
</dbReference>
<dbReference type="EMBL" id="LN483142">
    <property type="protein sequence ID" value="CED83273.1"/>
    <property type="molecule type" value="Genomic_DNA"/>
</dbReference>
<keyword evidence="9" id="KW-0493">Microtubule</keyword>
<evidence type="ECO:0000256" key="8">
    <source>
        <dbReference type="ARBA" id="ARBA00022618"/>
    </source>
</evidence>
<evidence type="ECO:0000256" key="12">
    <source>
        <dbReference type="ARBA" id="ARBA00023212"/>
    </source>
</evidence>
<reference evidence="17" key="1">
    <citation type="submission" date="2014-08" db="EMBL/GenBank/DDBJ databases">
        <authorList>
            <person name="Sharma Rahul"/>
            <person name="Thines Marco"/>
        </authorList>
    </citation>
    <scope>NUCLEOTIDE SEQUENCE</scope>
</reference>
<keyword evidence="13" id="KW-0539">Nucleus</keyword>
<dbReference type="GO" id="GO:0042729">
    <property type="term" value="C:DASH complex"/>
    <property type="evidence" value="ECO:0007669"/>
    <property type="project" value="InterPro"/>
</dbReference>
<evidence type="ECO:0000256" key="5">
    <source>
        <dbReference type="ARBA" id="ARBA00020259"/>
    </source>
</evidence>
<dbReference type="GO" id="GO:0005874">
    <property type="term" value="C:microtubule"/>
    <property type="evidence" value="ECO:0007669"/>
    <property type="project" value="UniProtKB-KW"/>
</dbReference>
<accession>A0A0F7STA6</accession>
<organism evidence="17">
    <name type="scientific">Phaffia rhodozyma</name>
    <name type="common">Yeast</name>
    <name type="synonym">Xanthophyllomyces dendrorhous</name>
    <dbReference type="NCBI Taxonomy" id="264483"/>
    <lineage>
        <taxon>Eukaryota</taxon>
        <taxon>Fungi</taxon>
        <taxon>Dikarya</taxon>
        <taxon>Basidiomycota</taxon>
        <taxon>Agaricomycotina</taxon>
        <taxon>Tremellomycetes</taxon>
        <taxon>Cystofilobasidiales</taxon>
        <taxon>Mrakiaceae</taxon>
        <taxon>Phaffia</taxon>
    </lineage>
</organism>
<dbReference type="GO" id="GO:0072686">
    <property type="term" value="C:mitotic spindle"/>
    <property type="evidence" value="ECO:0007669"/>
    <property type="project" value="InterPro"/>
</dbReference>
<comment type="subcellular location">
    <subcellularLocation>
        <location evidence="3">Chromosome</location>
        <location evidence="3">Centromere</location>
        <location evidence="3">Kinetochore</location>
    </subcellularLocation>
    <subcellularLocation>
        <location evidence="2">Cytoplasm</location>
        <location evidence="2">Cytoskeleton</location>
        <location evidence="2">Spindle</location>
    </subcellularLocation>
    <subcellularLocation>
        <location evidence="1">Nucleus</location>
    </subcellularLocation>
</comment>
<evidence type="ECO:0000313" key="17">
    <source>
        <dbReference type="EMBL" id="CED83273.1"/>
    </source>
</evidence>
<proteinExistence type="inferred from homology"/>
<name>A0A0F7STA6_PHARH</name>
<evidence type="ECO:0000256" key="14">
    <source>
        <dbReference type="ARBA" id="ARBA00023306"/>
    </source>
</evidence>
<evidence type="ECO:0000256" key="2">
    <source>
        <dbReference type="ARBA" id="ARBA00004186"/>
    </source>
</evidence>
<keyword evidence="8" id="KW-0132">Cell division</keyword>
<evidence type="ECO:0000256" key="11">
    <source>
        <dbReference type="ARBA" id="ARBA00022838"/>
    </source>
</evidence>
<dbReference type="InterPro" id="IPR013959">
    <property type="entry name" value="DASH_Dad4"/>
</dbReference>
<evidence type="ECO:0000256" key="1">
    <source>
        <dbReference type="ARBA" id="ARBA00004123"/>
    </source>
</evidence>
<keyword evidence="7" id="KW-0963">Cytoplasm</keyword>
<keyword evidence="15" id="KW-0137">Centromere</keyword>
<dbReference type="AlphaFoldDB" id="A0A0F7STA6"/>
<evidence type="ECO:0000256" key="10">
    <source>
        <dbReference type="ARBA" id="ARBA00022776"/>
    </source>
</evidence>
<keyword evidence="14" id="KW-0131">Cell cycle</keyword>
<keyword evidence="12" id="KW-0206">Cytoskeleton</keyword>
<dbReference type="PANTHER" id="PTHR28222">
    <property type="entry name" value="DASH COMPLEX SUBUNIT DAD4"/>
    <property type="match status" value="1"/>
</dbReference>
<dbReference type="GO" id="GO:0008608">
    <property type="term" value="P:attachment of spindle microtubules to kinetochore"/>
    <property type="evidence" value="ECO:0007669"/>
    <property type="project" value="InterPro"/>
</dbReference>
<protein>
    <recommendedName>
        <fullName evidence="5">DASH complex subunit DAD4</fullName>
    </recommendedName>
    <alternativeName>
        <fullName evidence="16">Outer kinetochore protein DAD4</fullName>
    </alternativeName>
</protein>
<evidence type="ECO:0000256" key="15">
    <source>
        <dbReference type="ARBA" id="ARBA00023328"/>
    </source>
</evidence>
<dbReference type="GO" id="GO:0051301">
    <property type="term" value="P:cell division"/>
    <property type="evidence" value="ECO:0007669"/>
    <property type="project" value="UniProtKB-KW"/>
</dbReference>
<evidence type="ECO:0000256" key="9">
    <source>
        <dbReference type="ARBA" id="ARBA00022701"/>
    </source>
</evidence>
<dbReference type="PANTHER" id="PTHR28222:SF1">
    <property type="entry name" value="DASH COMPLEX SUBUNIT DAD4"/>
    <property type="match status" value="1"/>
</dbReference>
<evidence type="ECO:0000256" key="3">
    <source>
        <dbReference type="ARBA" id="ARBA00004629"/>
    </source>
</evidence>